<dbReference type="RefSeq" id="WP_092786047.1">
    <property type="nucleotide sequence ID" value="NZ_FNAP01000007.1"/>
</dbReference>
<protein>
    <submittedName>
        <fullName evidence="1">Putative glutamine amidotransferase</fullName>
    </submittedName>
</protein>
<dbReference type="InterPro" id="IPR044668">
    <property type="entry name" value="PuuD-like"/>
</dbReference>
<organism evidence="1 2">
    <name type="scientific">Rhodospira trueperi</name>
    <dbReference type="NCBI Taxonomy" id="69960"/>
    <lineage>
        <taxon>Bacteria</taxon>
        <taxon>Pseudomonadati</taxon>
        <taxon>Pseudomonadota</taxon>
        <taxon>Alphaproteobacteria</taxon>
        <taxon>Rhodospirillales</taxon>
        <taxon>Rhodospirillaceae</taxon>
        <taxon>Rhodospira</taxon>
    </lineage>
</organism>
<proteinExistence type="predicted"/>
<name>A0A1G7D9M6_9PROT</name>
<dbReference type="OrthoDB" id="9813383at2"/>
<evidence type="ECO:0000313" key="2">
    <source>
        <dbReference type="Proteomes" id="UP000199412"/>
    </source>
</evidence>
<dbReference type="GO" id="GO:0016740">
    <property type="term" value="F:transferase activity"/>
    <property type="evidence" value="ECO:0007669"/>
    <property type="project" value="UniProtKB-KW"/>
</dbReference>
<dbReference type="GO" id="GO:0033969">
    <property type="term" value="F:gamma-glutamyl-gamma-aminobutyrate hydrolase activity"/>
    <property type="evidence" value="ECO:0007669"/>
    <property type="project" value="TreeGrafter"/>
</dbReference>
<gene>
    <name evidence="1" type="ORF">SAMN05421720_10789</name>
</gene>
<dbReference type="EMBL" id="FNAP01000007">
    <property type="protein sequence ID" value="SDE48213.1"/>
    <property type="molecule type" value="Genomic_DNA"/>
</dbReference>
<keyword evidence="1" id="KW-0315">Glutamine amidotransferase</keyword>
<dbReference type="Proteomes" id="UP000199412">
    <property type="component" value="Unassembled WGS sequence"/>
</dbReference>
<dbReference type="STRING" id="69960.SAMN05421720_10789"/>
<keyword evidence="2" id="KW-1185">Reference proteome</keyword>
<evidence type="ECO:0000313" key="1">
    <source>
        <dbReference type="EMBL" id="SDE48213.1"/>
    </source>
</evidence>
<reference evidence="1 2" key="1">
    <citation type="submission" date="2016-10" db="EMBL/GenBank/DDBJ databases">
        <authorList>
            <person name="de Groot N.N."/>
        </authorList>
    </citation>
    <scope>NUCLEOTIDE SEQUENCE [LARGE SCALE GENOMIC DNA]</scope>
    <source>
        <strain evidence="1 2">ATCC 700224</strain>
    </source>
</reference>
<dbReference type="InterPro" id="IPR011697">
    <property type="entry name" value="Peptidase_C26"/>
</dbReference>
<dbReference type="SUPFAM" id="SSF52317">
    <property type="entry name" value="Class I glutamine amidotransferase-like"/>
    <property type="match status" value="1"/>
</dbReference>
<dbReference type="Pfam" id="PF07722">
    <property type="entry name" value="Peptidase_C26"/>
    <property type="match status" value="1"/>
</dbReference>
<dbReference type="CDD" id="cd01745">
    <property type="entry name" value="GATase1_2"/>
    <property type="match status" value="1"/>
</dbReference>
<dbReference type="GO" id="GO:0005829">
    <property type="term" value="C:cytosol"/>
    <property type="evidence" value="ECO:0007669"/>
    <property type="project" value="TreeGrafter"/>
</dbReference>
<dbReference type="PANTHER" id="PTHR43235">
    <property type="entry name" value="GLUTAMINE AMIDOTRANSFERASE PB2B2.05-RELATED"/>
    <property type="match status" value="1"/>
</dbReference>
<dbReference type="GO" id="GO:0006598">
    <property type="term" value="P:polyamine catabolic process"/>
    <property type="evidence" value="ECO:0007669"/>
    <property type="project" value="TreeGrafter"/>
</dbReference>
<dbReference type="PANTHER" id="PTHR43235:SF1">
    <property type="entry name" value="GLUTAMINE AMIDOTRANSFERASE PB2B2.05-RELATED"/>
    <property type="match status" value="1"/>
</dbReference>
<sequence length="247" mass="27338">MTDHLPTLGRRWPRIGVTGSAGRRGGRLWPLHALSLLMAGAVPRRLVPGADVEQVDDLDALVIGGGDDIGASVYGGDVMLDVRIDPARDAFELAALERAERRGLPVLGVCRGAQMLNLSRGGTLHQDMYAVYRETPRRRTVLPRKRVDVAPRTRLRRLLGRAVTGVNSLHHQAVDRLGAGVRVAARDQHGIVQAIEVPGRRFFLGVQWHPELLFYRGRQAGLYRGLARAARRHRRLAVGRHHSSDVR</sequence>
<keyword evidence="1" id="KW-0808">Transferase</keyword>
<dbReference type="PROSITE" id="PS51273">
    <property type="entry name" value="GATASE_TYPE_1"/>
    <property type="match status" value="1"/>
</dbReference>
<dbReference type="AlphaFoldDB" id="A0A1G7D9M6"/>
<accession>A0A1G7D9M6</accession>
<dbReference type="InterPro" id="IPR029062">
    <property type="entry name" value="Class_I_gatase-like"/>
</dbReference>
<dbReference type="Gene3D" id="3.40.50.880">
    <property type="match status" value="1"/>
</dbReference>